<evidence type="ECO:0000313" key="3">
    <source>
        <dbReference type="Proteomes" id="UP001163255"/>
    </source>
</evidence>
<name>A0ABY6GU82_9GAMM</name>
<dbReference type="EMBL" id="CP103300">
    <property type="protein sequence ID" value="UYM16338.1"/>
    <property type="molecule type" value="Genomic_DNA"/>
</dbReference>
<dbReference type="Pfam" id="PF23947">
    <property type="entry name" value="DUF7281"/>
    <property type="match status" value="1"/>
</dbReference>
<accession>A0ABY6GU82</accession>
<proteinExistence type="predicted"/>
<dbReference type="Proteomes" id="UP001163255">
    <property type="component" value="Chromosome"/>
</dbReference>
<evidence type="ECO:0000259" key="1">
    <source>
        <dbReference type="Pfam" id="PF23947"/>
    </source>
</evidence>
<protein>
    <recommendedName>
        <fullName evidence="1">DUF7281 domain-containing protein</fullName>
    </recommendedName>
</protein>
<sequence>MELVNWVVRQTGADPRHVSYEQAISRSRTQVAEFTNEEKGISSEPRSDHVELRSFNGFIGKYTHSDSGYLGLKVSEIISIPFTYLVTIENFDTFVDMRAEHLPMLPMDKTLLVFRGDNKAHPRAVKKLLEQTTANRVHYGDYDSAGLRIGLKSMGKNTTLVLPDLKQIGGEKLSKLSKLSAFAKQENILQQLERQADDLPVNISSHLQLIRKHSIAVTQQSLMAHQVPLTLLST</sequence>
<evidence type="ECO:0000313" key="2">
    <source>
        <dbReference type="EMBL" id="UYM16338.1"/>
    </source>
</evidence>
<organism evidence="2 3">
    <name type="scientific">Endozoicomonas euniceicola</name>
    <dbReference type="NCBI Taxonomy" id="1234143"/>
    <lineage>
        <taxon>Bacteria</taxon>
        <taxon>Pseudomonadati</taxon>
        <taxon>Pseudomonadota</taxon>
        <taxon>Gammaproteobacteria</taxon>
        <taxon>Oceanospirillales</taxon>
        <taxon>Endozoicomonadaceae</taxon>
        <taxon>Endozoicomonas</taxon>
    </lineage>
</organism>
<dbReference type="InterPro" id="IPR055705">
    <property type="entry name" value="DUF7281"/>
</dbReference>
<feature type="domain" description="DUF7281" evidence="1">
    <location>
        <begin position="66"/>
        <end position="230"/>
    </location>
</feature>
<dbReference type="RefSeq" id="WP_262598637.1">
    <property type="nucleotide sequence ID" value="NZ_CP103300.1"/>
</dbReference>
<reference evidence="2" key="1">
    <citation type="submission" date="2022-10" db="EMBL/GenBank/DDBJ databases">
        <title>Completed Genome Sequence of two octocoral isolated bacterium, Endozoicomonas euniceicola EF212T and Endozoicomonas gorgoniicola PS125T.</title>
        <authorList>
            <person name="Chiou Y.-J."/>
            <person name="Chen Y.-H."/>
        </authorList>
    </citation>
    <scope>NUCLEOTIDE SEQUENCE</scope>
    <source>
        <strain evidence="2">EF212</strain>
    </source>
</reference>
<keyword evidence="3" id="KW-1185">Reference proteome</keyword>
<gene>
    <name evidence="2" type="ORF">NX720_26690</name>
</gene>